<dbReference type="NCBIfam" id="TIGR01409">
    <property type="entry name" value="TAT_signal_seq"/>
    <property type="match status" value="1"/>
</dbReference>
<dbReference type="AlphaFoldDB" id="A0A934VN23"/>
<dbReference type="EMBL" id="JAENIL010000004">
    <property type="protein sequence ID" value="MBK1875782.1"/>
    <property type="molecule type" value="Genomic_DNA"/>
</dbReference>
<dbReference type="InterPro" id="IPR000683">
    <property type="entry name" value="Gfo/Idh/MocA-like_OxRdtase_N"/>
</dbReference>
<accession>A0A934VN23</accession>
<dbReference type="InterPro" id="IPR036291">
    <property type="entry name" value="NAD(P)-bd_dom_sf"/>
</dbReference>
<evidence type="ECO:0000313" key="3">
    <source>
        <dbReference type="EMBL" id="MBK1875782.1"/>
    </source>
</evidence>
<dbReference type="GO" id="GO:0000166">
    <property type="term" value="F:nucleotide binding"/>
    <property type="evidence" value="ECO:0007669"/>
    <property type="project" value="InterPro"/>
</dbReference>
<proteinExistence type="predicted"/>
<evidence type="ECO:0000259" key="1">
    <source>
        <dbReference type="Pfam" id="PF01408"/>
    </source>
</evidence>
<dbReference type="PROSITE" id="PS51318">
    <property type="entry name" value="TAT"/>
    <property type="match status" value="1"/>
</dbReference>
<dbReference type="InterPro" id="IPR043906">
    <property type="entry name" value="Gfo/Idh/MocA_OxRdtase_bact_C"/>
</dbReference>
<dbReference type="Gene3D" id="3.30.360.10">
    <property type="entry name" value="Dihydrodipicolinate Reductase, domain 2"/>
    <property type="match status" value="1"/>
</dbReference>
<feature type="domain" description="Gfo/Idh/MocA-like oxidoreductase bacterial type C-terminal" evidence="2">
    <location>
        <begin position="172"/>
        <end position="264"/>
    </location>
</feature>
<dbReference type="RefSeq" id="WP_200353999.1">
    <property type="nucleotide sequence ID" value="NZ_JAENIL010000004.1"/>
</dbReference>
<dbReference type="SUPFAM" id="SSF55347">
    <property type="entry name" value="Glyceraldehyde-3-phosphate dehydrogenase-like, C-terminal domain"/>
    <property type="match status" value="1"/>
</dbReference>
<protein>
    <submittedName>
        <fullName evidence="3">Gfo/Idh/MocA family oxidoreductase</fullName>
    </submittedName>
</protein>
<dbReference type="PANTHER" id="PTHR43818">
    <property type="entry name" value="BCDNA.GH03377"/>
    <property type="match status" value="1"/>
</dbReference>
<evidence type="ECO:0000259" key="2">
    <source>
        <dbReference type="Pfam" id="PF19051"/>
    </source>
</evidence>
<feature type="domain" description="Gfo/Idh/MocA-like oxidoreductase N-terminal" evidence="1">
    <location>
        <begin position="41"/>
        <end position="154"/>
    </location>
</feature>
<dbReference type="InterPro" id="IPR019546">
    <property type="entry name" value="TAT_signal_bac_arc"/>
</dbReference>
<organism evidence="3 4">
    <name type="scientific">Pelagicoccus mobilis</name>
    <dbReference type="NCBI Taxonomy" id="415221"/>
    <lineage>
        <taxon>Bacteria</taxon>
        <taxon>Pseudomonadati</taxon>
        <taxon>Verrucomicrobiota</taxon>
        <taxon>Opitutia</taxon>
        <taxon>Puniceicoccales</taxon>
        <taxon>Pelagicoccaceae</taxon>
        <taxon>Pelagicoccus</taxon>
    </lineage>
</organism>
<dbReference type="InterPro" id="IPR006311">
    <property type="entry name" value="TAT_signal"/>
</dbReference>
<keyword evidence="4" id="KW-1185">Reference proteome</keyword>
<dbReference type="Proteomes" id="UP000617628">
    <property type="component" value="Unassembled WGS sequence"/>
</dbReference>
<dbReference type="Pfam" id="PF01408">
    <property type="entry name" value="GFO_IDH_MocA"/>
    <property type="match status" value="1"/>
</dbReference>
<reference evidence="3" key="1">
    <citation type="submission" date="2021-01" db="EMBL/GenBank/DDBJ databases">
        <title>Modified the classification status of verrucomicrobia.</title>
        <authorList>
            <person name="Feng X."/>
        </authorList>
    </citation>
    <scope>NUCLEOTIDE SEQUENCE</scope>
    <source>
        <strain evidence="3">KCTC 13126</strain>
    </source>
</reference>
<comment type="caution">
    <text evidence="3">The sequence shown here is derived from an EMBL/GenBank/DDBJ whole genome shotgun (WGS) entry which is preliminary data.</text>
</comment>
<dbReference type="Pfam" id="PF19051">
    <property type="entry name" value="GFO_IDH_MocA_C2"/>
    <property type="match status" value="1"/>
</dbReference>
<evidence type="ECO:0000313" key="4">
    <source>
        <dbReference type="Proteomes" id="UP000617628"/>
    </source>
</evidence>
<name>A0A934VN23_9BACT</name>
<dbReference type="PANTHER" id="PTHR43818:SF10">
    <property type="entry name" value="NADH-DEPENDENT DEHYDROGENASE-RELATED"/>
    <property type="match status" value="1"/>
</dbReference>
<dbReference type="Gene3D" id="3.40.50.720">
    <property type="entry name" value="NAD(P)-binding Rossmann-like Domain"/>
    <property type="match status" value="1"/>
</dbReference>
<dbReference type="SUPFAM" id="SSF51735">
    <property type="entry name" value="NAD(P)-binding Rossmann-fold domains"/>
    <property type="match status" value="1"/>
</dbReference>
<gene>
    <name evidence="3" type="ORF">JIN87_02820</name>
</gene>
<dbReference type="InterPro" id="IPR050463">
    <property type="entry name" value="Gfo/Idh/MocA_oxidrdct_glycsds"/>
</dbReference>
<sequence>MNEANTSRRDFIKKGAVATASTFILPRFSIGKAGGSANSKVNVAVIGTGGVAHQSFKGCERENIVALCDIDSTRFPKAFAGTDTRTFSDFRVMLDKMGKEIDAVCVNTPDHTHFPATIAAMERGINVCTQKPLTHNIWEARTLRKAMHKYKVITNMGNQGHTYNGIRTMREWYEAGVFGEVREVHLGNGGPQWGSKFFKKPATMPLQSQSIPDSVDWDLWLGPRAYKDYNEIYHPFTWRGFYDFGTGPFGDWFCHTGDGPVWILDLYEPTVIECEERVVGLDGMTTESSVVRFDFPARGDKAACKMYWYDGLQNGGTPIKRPPEWDLGVRKGSFWFADKQNGFLDHRSNNPLLSSREAMVEFKQNVTIEQKYPRIEQKGPWAEWISAIKGDLKGGLHACGSNFDYAAPMSEIALIGVLAQRFGGRLEWDAKKMRITNRPELNMFVKEPVRQGWRYGEDLWKS</sequence>